<name>A0A1H0NCI4_9PSEU</name>
<dbReference type="Pfam" id="PF14247">
    <property type="entry name" value="DUF4344"/>
    <property type="match status" value="1"/>
</dbReference>
<feature type="chain" id="PRO_5011467241" evidence="1">
    <location>
        <begin position="22"/>
        <end position="268"/>
    </location>
</feature>
<sequence>MLSLRAMTRIGWCAAAVVALALVTGCSGPDGGTPPAPAPGRFVVTYEPVTNDANRAEEKLLRDNRVLEDFAESMTEYVRIPRDVRVVAKECGEANAFYLPDEHAIHYCYELSAAERLLFAKDGTTGDALDGEVYNSAVGTLYHEAGHALIGELDLKITGREEDVADQLAAYVLTSADEFKDILLTVAKSYQLSAEEVTDLDELPFYDTHSLDPQRSVNFLCYLYGSDEKRFEQLVTDGSLPAARAESCGEEYTQLVGGWESLLAPHVR</sequence>
<keyword evidence="3" id="KW-1185">Reference proteome</keyword>
<dbReference type="AlphaFoldDB" id="A0A1H0NCI4"/>
<reference evidence="3" key="1">
    <citation type="submission" date="2016-10" db="EMBL/GenBank/DDBJ databases">
        <authorList>
            <person name="Varghese N."/>
            <person name="Submissions S."/>
        </authorList>
    </citation>
    <scope>NUCLEOTIDE SEQUENCE [LARGE SCALE GENOMIC DNA]</scope>
    <source>
        <strain evidence="3">IBRC-M 10655</strain>
    </source>
</reference>
<evidence type="ECO:0000256" key="1">
    <source>
        <dbReference type="SAM" id="SignalP"/>
    </source>
</evidence>
<dbReference type="PROSITE" id="PS51257">
    <property type="entry name" value="PROKAR_LIPOPROTEIN"/>
    <property type="match status" value="1"/>
</dbReference>
<evidence type="ECO:0000313" key="2">
    <source>
        <dbReference type="EMBL" id="SDO90397.1"/>
    </source>
</evidence>
<keyword evidence="1" id="KW-0732">Signal</keyword>
<gene>
    <name evidence="2" type="ORF">SAMN05192558_105301</name>
</gene>
<evidence type="ECO:0000313" key="3">
    <source>
        <dbReference type="Proteomes" id="UP000199651"/>
    </source>
</evidence>
<organism evidence="2 3">
    <name type="scientific">Actinokineospora alba</name>
    <dbReference type="NCBI Taxonomy" id="504798"/>
    <lineage>
        <taxon>Bacteria</taxon>
        <taxon>Bacillati</taxon>
        <taxon>Actinomycetota</taxon>
        <taxon>Actinomycetes</taxon>
        <taxon>Pseudonocardiales</taxon>
        <taxon>Pseudonocardiaceae</taxon>
        <taxon>Actinokineospora</taxon>
    </lineage>
</organism>
<dbReference type="InterPro" id="IPR025644">
    <property type="entry name" value="DUF4344"/>
</dbReference>
<accession>A0A1H0NCI4</accession>
<proteinExistence type="predicted"/>
<dbReference type="Proteomes" id="UP000199651">
    <property type="component" value="Unassembled WGS sequence"/>
</dbReference>
<dbReference type="EMBL" id="FNJB01000005">
    <property type="protein sequence ID" value="SDO90397.1"/>
    <property type="molecule type" value="Genomic_DNA"/>
</dbReference>
<feature type="signal peptide" evidence="1">
    <location>
        <begin position="1"/>
        <end position="21"/>
    </location>
</feature>
<dbReference type="STRING" id="504798.SAMN05421871_102351"/>
<protein>
    <submittedName>
        <fullName evidence="2">Putative metallopeptidase</fullName>
    </submittedName>
</protein>